<feature type="chain" id="PRO_5032489256" description="SLH domain-containing protein" evidence="2">
    <location>
        <begin position="25"/>
        <end position="328"/>
    </location>
</feature>
<evidence type="ECO:0000256" key="1">
    <source>
        <dbReference type="ARBA" id="ARBA00022737"/>
    </source>
</evidence>
<dbReference type="Pfam" id="PF00395">
    <property type="entry name" value="SLH"/>
    <property type="match status" value="2"/>
</dbReference>
<dbReference type="EMBL" id="AP023420">
    <property type="protein sequence ID" value="BCK84076.1"/>
    <property type="molecule type" value="Genomic_DNA"/>
</dbReference>
<dbReference type="AlphaFoldDB" id="A0A810QDX8"/>
<protein>
    <recommendedName>
        <fullName evidence="3">SLH domain-containing protein</fullName>
    </recommendedName>
</protein>
<accession>A0A810QDX8</accession>
<sequence length="328" mass="34748">MKKQITSWLLVLVLCLGLTVPAAAAEEKVTVGDKAYETVLDAILSEKEDKPVTVALSGDVALTAAVVLGESKVDDKTVTVASHNVTVDLNGYTLTGAKDSAVFEVQEGYTLTIVDNSEAKTGKLVSDAEEAVVVAEGATYNALPAGEEETPVEPEKPVNPFTDVAETSPYHDAILWAVEQGITQGYEDGTFRPGTTCSHIHILTFLWRAEGSPDAGDEAAKETLYATRWAVAENLLGNEDIHSGCTRADAVTYLWKIAGSPEVETSAAFTDVAEDAPYAQAVVWAVAQGITNGTTETTFGPEATCTRGQIATFLYRAAQAEQAETPAE</sequence>
<feature type="signal peptide" evidence="2">
    <location>
        <begin position="1"/>
        <end position="24"/>
    </location>
</feature>
<dbReference type="InterPro" id="IPR001119">
    <property type="entry name" value="SLH_dom"/>
</dbReference>
<feature type="domain" description="SLH" evidence="3">
    <location>
        <begin position="265"/>
        <end position="328"/>
    </location>
</feature>
<dbReference type="RefSeq" id="WP_187029956.1">
    <property type="nucleotide sequence ID" value="NZ_AP023420.1"/>
</dbReference>
<evidence type="ECO:0000313" key="4">
    <source>
        <dbReference type="EMBL" id="BCK84076.1"/>
    </source>
</evidence>
<organism evidence="4 5">
    <name type="scientific">Pusillibacter faecalis</name>
    <dbReference type="NCBI Taxonomy" id="2714358"/>
    <lineage>
        <taxon>Bacteria</taxon>
        <taxon>Bacillati</taxon>
        <taxon>Bacillota</taxon>
        <taxon>Clostridia</taxon>
        <taxon>Eubacteriales</taxon>
        <taxon>Oscillospiraceae</taxon>
        <taxon>Pusillibacter</taxon>
    </lineage>
</organism>
<dbReference type="Proteomes" id="UP000679848">
    <property type="component" value="Chromosome"/>
</dbReference>
<keyword evidence="2" id="KW-0732">Signal</keyword>
<keyword evidence="1" id="KW-0677">Repeat</keyword>
<feature type="domain" description="SLH" evidence="3">
    <location>
        <begin position="157"/>
        <end position="220"/>
    </location>
</feature>
<gene>
    <name evidence="4" type="ORF">MM59RIKEN_13950</name>
</gene>
<evidence type="ECO:0000256" key="2">
    <source>
        <dbReference type="SAM" id="SignalP"/>
    </source>
</evidence>
<name>A0A810QDX8_9FIRM</name>
<evidence type="ECO:0000313" key="5">
    <source>
        <dbReference type="Proteomes" id="UP000679848"/>
    </source>
</evidence>
<reference evidence="4" key="1">
    <citation type="submission" date="2020-09" db="EMBL/GenBank/DDBJ databases">
        <title>New species isolated from human feces.</title>
        <authorList>
            <person name="Kitahara M."/>
            <person name="Shigeno Y."/>
            <person name="Shime M."/>
            <person name="Matsumoto Y."/>
            <person name="Nakamura S."/>
            <person name="Motooka D."/>
            <person name="Fukuoka S."/>
            <person name="Nishikawa H."/>
            <person name="Benno Y."/>
        </authorList>
    </citation>
    <scope>NUCLEOTIDE SEQUENCE</scope>
    <source>
        <strain evidence="4">MM59</strain>
    </source>
</reference>
<dbReference type="KEGG" id="pfaa:MM59RIKEN_13950"/>
<dbReference type="PROSITE" id="PS51272">
    <property type="entry name" value="SLH"/>
    <property type="match status" value="2"/>
</dbReference>
<keyword evidence="5" id="KW-1185">Reference proteome</keyword>
<proteinExistence type="predicted"/>
<evidence type="ECO:0000259" key="3">
    <source>
        <dbReference type="PROSITE" id="PS51272"/>
    </source>
</evidence>